<protein>
    <submittedName>
        <fullName evidence="1">Uncharacterized protein</fullName>
    </submittedName>
</protein>
<evidence type="ECO:0000313" key="2">
    <source>
        <dbReference type="Proteomes" id="UP000572984"/>
    </source>
</evidence>
<name>A0A838BT51_9HYPH</name>
<dbReference type="AlphaFoldDB" id="A0A838BT51"/>
<organism evidence="1 2">
    <name type="scientific">Microvirga mediterraneensis</name>
    <dbReference type="NCBI Taxonomy" id="2754695"/>
    <lineage>
        <taxon>Bacteria</taxon>
        <taxon>Pseudomonadati</taxon>
        <taxon>Pseudomonadota</taxon>
        <taxon>Alphaproteobacteria</taxon>
        <taxon>Hyphomicrobiales</taxon>
        <taxon>Methylobacteriaceae</taxon>
        <taxon>Microvirga</taxon>
    </lineage>
</organism>
<sequence length="206" mass="22187">MASMMWRGVWPGAIALVIGLAVAPMAYAVNDPLDRIDGTEAIQARFDAASHQTQVSGKVAPDLCFSFVLPEEWHLTEVGLKAVVSNADLSIGFRSAEELRDMPQSDLAIRDAAALQRDFEEMLGRPAQSVSLTSEAGATRWSATWIDASLPTASHAMTVETLIMPLSSDWVLELSLSGVESREAYDALAGRLLTRLKVQGRAACQG</sequence>
<evidence type="ECO:0000313" key="1">
    <source>
        <dbReference type="EMBL" id="MBA1158727.1"/>
    </source>
</evidence>
<reference evidence="1 2" key="1">
    <citation type="submission" date="2020-07" db="EMBL/GenBank/DDBJ databases">
        <title>Draft genome and description of Microvirga mediterraneensis Marseille-Q2068 sp. nov.</title>
        <authorList>
            <person name="Boxberger M."/>
        </authorList>
    </citation>
    <scope>NUCLEOTIDE SEQUENCE [LARGE SCALE GENOMIC DNA]</scope>
    <source>
        <strain evidence="1 2">Marseille-Q2068</strain>
    </source>
</reference>
<keyword evidence="2" id="KW-1185">Reference proteome</keyword>
<proteinExistence type="predicted"/>
<dbReference type="RefSeq" id="WP_181054087.1">
    <property type="nucleotide sequence ID" value="NZ_JACDXJ010000001.1"/>
</dbReference>
<dbReference type="Proteomes" id="UP000572984">
    <property type="component" value="Unassembled WGS sequence"/>
</dbReference>
<gene>
    <name evidence="1" type="ORF">H0S73_21725</name>
</gene>
<dbReference type="EMBL" id="JACDXJ010000001">
    <property type="protein sequence ID" value="MBA1158727.1"/>
    <property type="molecule type" value="Genomic_DNA"/>
</dbReference>
<accession>A0A838BT51</accession>
<comment type="caution">
    <text evidence="1">The sequence shown here is derived from an EMBL/GenBank/DDBJ whole genome shotgun (WGS) entry which is preliminary data.</text>
</comment>